<name>A0AA88Q6G7_9TELE</name>
<evidence type="ECO:0000313" key="3">
    <source>
        <dbReference type="Proteomes" id="UP001187343"/>
    </source>
</evidence>
<comment type="caution">
    <text evidence="2">The sequence shown here is derived from an EMBL/GenBank/DDBJ whole genome shotgun (WGS) entry which is preliminary data.</text>
</comment>
<sequence length="122" mass="13363">MILASLPSWIAFFQESSPAPFALPFPSSQEPCRKKQQSQRAKQTDPSELMPAQILHDSVCPEGEDSLVLFSCGDQCSLSGASSLVYFGGSNEDVMGMMPRKGGAPWRTLASFDQRTREMDSL</sequence>
<proteinExistence type="predicted"/>
<organism evidence="2 3">
    <name type="scientific">Cirrhinus molitorella</name>
    <name type="common">mud carp</name>
    <dbReference type="NCBI Taxonomy" id="172907"/>
    <lineage>
        <taxon>Eukaryota</taxon>
        <taxon>Metazoa</taxon>
        <taxon>Chordata</taxon>
        <taxon>Craniata</taxon>
        <taxon>Vertebrata</taxon>
        <taxon>Euteleostomi</taxon>
        <taxon>Actinopterygii</taxon>
        <taxon>Neopterygii</taxon>
        <taxon>Teleostei</taxon>
        <taxon>Ostariophysi</taxon>
        <taxon>Cypriniformes</taxon>
        <taxon>Cyprinidae</taxon>
        <taxon>Labeoninae</taxon>
        <taxon>Labeonini</taxon>
        <taxon>Cirrhinus</taxon>
    </lineage>
</organism>
<protein>
    <submittedName>
        <fullName evidence="2">Uncharacterized protein</fullName>
    </submittedName>
</protein>
<keyword evidence="3" id="KW-1185">Reference proteome</keyword>
<evidence type="ECO:0000313" key="2">
    <source>
        <dbReference type="EMBL" id="KAK2901240.1"/>
    </source>
</evidence>
<feature type="region of interest" description="Disordered" evidence="1">
    <location>
        <begin position="24"/>
        <end position="50"/>
    </location>
</feature>
<gene>
    <name evidence="2" type="ORF">Q8A67_009355</name>
</gene>
<dbReference type="Proteomes" id="UP001187343">
    <property type="component" value="Unassembled WGS sequence"/>
</dbReference>
<evidence type="ECO:0000256" key="1">
    <source>
        <dbReference type="SAM" id="MobiDB-lite"/>
    </source>
</evidence>
<accession>A0AA88Q6G7</accession>
<dbReference type="EMBL" id="JAUYZG010000008">
    <property type="protein sequence ID" value="KAK2901240.1"/>
    <property type="molecule type" value="Genomic_DNA"/>
</dbReference>
<reference evidence="2" key="1">
    <citation type="submission" date="2023-08" db="EMBL/GenBank/DDBJ databases">
        <title>Chromosome-level Genome Assembly of mud carp (Cirrhinus molitorella).</title>
        <authorList>
            <person name="Liu H."/>
        </authorList>
    </citation>
    <scope>NUCLEOTIDE SEQUENCE</scope>
    <source>
        <strain evidence="2">Prfri</strain>
        <tissue evidence="2">Muscle</tissue>
    </source>
</reference>
<dbReference type="AlphaFoldDB" id="A0AA88Q6G7"/>